<reference evidence="1" key="1">
    <citation type="submission" date="2021-03" db="EMBL/GenBank/DDBJ databases">
        <title>Whole genome sequence of Streptomyces bomunensis MMS17-BM035.</title>
        <authorList>
            <person name="Lee J.H."/>
        </authorList>
    </citation>
    <scope>NUCLEOTIDE SEQUENCE</scope>
    <source>
        <strain evidence="1">MMS17-BM035</strain>
    </source>
</reference>
<evidence type="ECO:0000313" key="2">
    <source>
        <dbReference type="Proteomes" id="UP000670475"/>
    </source>
</evidence>
<dbReference type="InterPro" id="IPR006379">
    <property type="entry name" value="HAD-SF_hydro_IIB"/>
</dbReference>
<dbReference type="InterPro" id="IPR000150">
    <property type="entry name" value="Cof"/>
</dbReference>
<name>A0A940M785_9ACTN</name>
<protein>
    <submittedName>
        <fullName evidence="1">HAD family phosphatase</fullName>
    </submittedName>
</protein>
<sequence>MSTERGAAPFPYRLVATDLDGTLLREDGTVSARTRAALAAVTASGAAHVVVTGRSVPWTRDILEDLGYEGLAVCGQGSQLYHAGERRLLTSLTLDRSVARLAIAKVEAELGPLALAVSQDGTDGTVLMDERYVLGGRKPARAKVVDDTARFWDAPVNKVYLQHPRLTDDELTRAARGAVGGLTDVVMAGPGVVELVPVGLTKARGLSLAARRLGLRADEAIAFGDMPNDIPMFAWARHGVAMAGAHEELRAVADEITTSNDEDGVAVVLERLLAHEGVAGA</sequence>
<organism evidence="1 2">
    <name type="scientific">Streptomyces montanisoli</name>
    <dbReference type="NCBI Taxonomy" id="2798581"/>
    <lineage>
        <taxon>Bacteria</taxon>
        <taxon>Bacillati</taxon>
        <taxon>Actinomycetota</taxon>
        <taxon>Actinomycetes</taxon>
        <taxon>Kitasatosporales</taxon>
        <taxon>Streptomycetaceae</taxon>
        <taxon>Streptomyces</taxon>
    </lineage>
</organism>
<gene>
    <name evidence="1" type="ORF">JFN87_08140</name>
</gene>
<keyword evidence="2" id="KW-1185">Reference proteome</keyword>
<dbReference type="SFLD" id="SFLDG01140">
    <property type="entry name" value="C2.B:_Phosphomannomutase_and_P"/>
    <property type="match status" value="1"/>
</dbReference>
<evidence type="ECO:0000313" key="1">
    <source>
        <dbReference type="EMBL" id="MBP0457469.1"/>
    </source>
</evidence>
<dbReference type="EMBL" id="JAGIQL010000022">
    <property type="protein sequence ID" value="MBP0457469.1"/>
    <property type="molecule type" value="Genomic_DNA"/>
</dbReference>
<dbReference type="PANTHER" id="PTHR10000">
    <property type="entry name" value="PHOSPHOSERINE PHOSPHATASE"/>
    <property type="match status" value="1"/>
</dbReference>
<dbReference type="AlphaFoldDB" id="A0A940M785"/>
<accession>A0A940M785</accession>
<comment type="caution">
    <text evidence="1">The sequence shown here is derived from an EMBL/GenBank/DDBJ whole genome shotgun (WGS) entry which is preliminary data.</text>
</comment>
<proteinExistence type="predicted"/>
<dbReference type="Pfam" id="PF08282">
    <property type="entry name" value="Hydrolase_3"/>
    <property type="match status" value="1"/>
</dbReference>
<dbReference type="Gene3D" id="3.30.1240.10">
    <property type="match status" value="1"/>
</dbReference>
<dbReference type="InterPro" id="IPR023214">
    <property type="entry name" value="HAD_sf"/>
</dbReference>
<dbReference type="NCBIfam" id="TIGR00099">
    <property type="entry name" value="Cof-subfamily"/>
    <property type="match status" value="1"/>
</dbReference>
<dbReference type="GO" id="GO:0016791">
    <property type="term" value="F:phosphatase activity"/>
    <property type="evidence" value="ECO:0007669"/>
    <property type="project" value="TreeGrafter"/>
</dbReference>
<dbReference type="GO" id="GO:0000287">
    <property type="term" value="F:magnesium ion binding"/>
    <property type="evidence" value="ECO:0007669"/>
    <property type="project" value="TreeGrafter"/>
</dbReference>
<dbReference type="Gene3D" id="3.40.50.1000">
    <property type="entry name" value="HAD superfamily/HAD-like"/>
    <property type="match status" value="1"/>
</dbReference>
<dbReference type="Proteomes" id="UP000670475">
    <property type="component" value="Unassembled WGS sequence"/>
</dbReference>
<dbReference type="PANTHER" id="PTHR10000:SF8">
    <property type="entry name" value="HAD SUPERFAMILY HYDROLASE-LIKE, TYPE 3"/>
    <property type="match status" value="1"/>
</dbReference>
<dbReference type="InterPro" id="IPR036412">
    <property type="entry name" value="HAD-like_sf"/>
</dbReference>
<dbReference type="RefSeq" id="WP_209339238.1">
    <property type="nucleotide sequence ID" value="NZ_JAGIQL010000022.1"/>
</dbReference>
<dbReference type="GO" id="GO:0005829">
    <property type="term" value="C:cytosol"/>
    <property type="evidence" value="ECO:0007669"/>
    <property type="project" value="TreeGrafter"/>
</dbReference>
<dbReference type="SFLD" id="SFLDS00003">
    <property type="entry name" value="Haloacid_Dehalogenase"/>
    <property type="match status" value="1"/>
</dbReference>
<dbReference type="NCBIfam" id="TIGR01484">
    <property type="entry name" value="HAD-SF-IIB"/>
    <property type="match status" value="1"/>
</dbReference>
<dbReference type="SUPFAM" id="SSF56784">
    <property type="entry name" value="HAD-like"/>
    <property type="match status" value="1"/>
</dbReference>